<comment type="caution">
    <text evidence="2">The sequence shown here is derived from an EMBL/GenBank/DDBJ whole genome shotgun (WGS) entry which is preliminary data.</text>
</comment>
<keyword evidence="1" id="KW-0472">Membrane</keyword>
<proteinExistence type="predicted"/>
<evidence type="ECO:0000313" key="2">
    <source>
        <dbReference type="EMBL" id="MDH5164159.1"/>
    </source>
</evidence>
<gene>
    <name evidence="2" type="ORF">P5X88_24815</name>
</gene>
<dbReference type="AlphaFoldDB" id="A0AAW6T4F1"/>
<evidence type="ECO:0000313" key="3">
    <source>
        <dbReference type="Proteomes" id="UP001159179"/>
    </source>
</evidence>
<accession>A0AAW6T4F1</accession>
<dbReference type="RefSeq" id="WP_259548364.1">
    <property type="nucleotide sequence ID" value="NZ_JALCJN010000037.1"/>
</dbReference>
<organism evidence="2 3">
    <name type="scientific">Heyndrickxia oleronia</name>
    <dbReference type="NCBI Taxonomy" id="38875"/>
    <lineage>
        <taxon>Bacteria</taxon>
        <taxon>Bacillati</taxon>
        <taxon>Bacillota</taxon>
        <taxon>Bacilli</taxon>
        <taxon>Bacillales</taxon>
        <taxon>Bacillaceae</taxon>
        <taxon>Heyndrickxia</taxon>
    </lineage>
</organism>
<feature type="transmembrane region" description="Helical" evidence="1">
    <location>
        <begin position="42"/>
        <end position="64"/>
    </location>
</feature>
<evidence type="ECO:0000256" key="1">
    <source>
        <dbReference type="SAM" id="Phobius"/>
    </source>
</evidence>
<evidence type="ECO:0008006" key="4">
    <source>
        <dbReference type="Google" id="ProtNLM"/>
    </source>
</evidence>
<dbReference type="Proteomes" id="UP001159179">
    <property type="component" value="Unassembled WGS sequence"/>
</dbReference>
<sequence>MENHSIKFYSHRVKTGIIGILCFVMIYILYTKLLADPFGLTSIAISACWAMLVILFILGVVFLLKTFDPRPIIEIMSEGLTIRTFLFFEDFVPWEEVVGANQENYTNRVVSMHGYARVTTTFLRIYRPKGRSLAINLSLLNKRGTEFHQALSKYLAA</sequence>
<dbReference type="EMBL" id="JAROYP010000025">
    <property type="protein sequence ID" value="MDH5164159.1"/>
    <property type="molecule type" value="Genomic_DNA"/>
</dbReference>
<name>A0AAW6T4F1_9BACI</name>
<protein>
    <recommendedName>
        <fullName evidence="4">Photosystem I assembly protein Ycf4</fullName>
    </recommendedName>
</protein>
<keyword evidence="1" id="KW-1133">Transmembrane helix</keyword>
<feature type="transmembrane region" description="Helical" evidence="1">
    <location>
        <begin position="12"/>
        <end position="30"/>
    </location>
</feature>
<keyword evidence="1" id="KW-0812">Transmembrane</keyword>
<reference evidence="2" key="1">
    <citation type="submission" date="2023-03" db="EMBL/GenBank/DDBJ databases">
        <title>Bacterial isolates from washroom surfaces on a university campus.</title>
        <authorList>
            <person name="Holman D.B."/>
            <person name="Gzyl K.E."/>
            <person name="Taheri A.E."/>
        </authorList>
    </citation>
    <scope>NUCLEOTIDE SEQUENCE</scope>
    <source>
        <strain evidence="2">RD03</strain>
    </source>
</reference>